<dbReference type="EMBL" id="JMIY01000007">
    <property type="protein sequence ID" value="KCZ70843.1"/>
    <property type="molecule type" value="Genomic_DNA"/>
</dbReference>
<dbReference type="RefSeq" id="WP_048092787.1">
    <property type="nucleotide sequence ID" value="NZ_JMIY01000007.1"/>
</dbReference>
<gene>
    <name evidence="1" type="ORF">ANME2D_02868</name>
</gene>
<comment type="caution">
    <text evidence="1">The sequence shown here is derived from an EMBL/GenBank/DDBJ whole genome shotgun (WGS) entry which is preliminary data.</text>
</comment>
<keyword evidence="2" id="KW-1185">Reference proteome</keyword>
<sequence>MGKVVKMGEHFSINLIFSDKLDTTEALPHLFGNCLKGFFNPASVFYGFVDKNGEYFKGVLGEEPETLSFNSPILEKEELVEDLYLTKYNGSGCLDDLLKIISSKNIDKGILKAYGTANIFYQKNSEIFKDWYLREKKLSKTYIIEAFKKGRIEYTEYLSPILEIGLTNPEKFRILHFYPHGDVFLKNREAVPISNIKAGELNFSELTERVSKFCNRRVEYLQTAEYTFEGEKYSKERDWIEEKLKSIPKFSGFV</sequence>
<dbReference type="Proteomes" id="UP000027153">
    <property type="component" value="Unassembled WGS sequence"/>
</dbReference>
<dbReference type="AlphaFoldDB" id="A0A062V2K8"/>
<accession>A0A062V2K8</accession>
<name>A0A062V2K8_9EURY</name>
<evidence type="ECO:0000313" key="1">
    <source>
        <dbReference type="EMBL" id="KCZ70843.1"/>
    </source>
</evidence>
<protein>
    <submittedName>
        <fullName evidence="1">Uncharacterized protein</fullName>
    </submittedName>
</protein>
<organism evidence="1 2">
    <name type="scientific">Candidatus Methanoperedens nitratireducens</name>
    <dbReference type="NCBI Taxonomy" id="1392998"/>
    <lineage>
        <taxon>Archaea</taxon>
        <taxon>Methanobacteriati</taxon>
        <taxon>Methanobacteriota</taxon>
        <taxon>Stenosarchaea group</taxon>
        <taxon>Methanomicrobia</taxon>
        <taxon>Methanosarcinales</taxon>
        <taxon>ANME-2 cluster</taxon>
        <taxon>Candidatus Methanoperedentaceae</taxon>
        <taxon>Candidatus Methanoperedens</taxon>
    </lineage>
</organism>
<reference evidence="1 2" key="1">
    <citation type="journal article" date="2013" name="Nature">
        <title>Anaerobic oxidation of methane coupled to nitrate reduction in a novel archaeal lineage.</title>
        <authorList>
            <person name="Haroon M.F."/>
            <person name="Hu S."/>
            <person name="Shi Y."/>
            <person name="Imelfort M."/>
            <person name="Keller J."/>
            <person name="Hugenholtz P."/>
            <person name="Yuan Z."/>
            <person name="Tyson G.W."/>
        </authorList>
    </citation>
    <scope>NUCLEOTIDE SEQUENCE [LARGE SCALE GENOMIC DNA]</scope>
    <source>
        <strain evidence="1 2">ANME-2d</strain>
    </source>
</reference>
<evidence type="ECO:0000313" key="2">
    <source>
        <dbReference type="Proteomes" id="UP000027153"/>
    </source>
</evidence>
<proteinExistence type="predicted"/>